<proteinExistence type="inferred from homology"/>
<feature type="site" description="Interaction with phosphoserine on interacting protein" evidence="2">
    <location>
        <position position="134"/>
    </location>
</feature>
<dbReference type="AlphaFoldDB" id="A0A803LY64"/>
<dbReference type="EnsemblPlants" id="AUR62020415-RA">
    <property type="protein sequence ID" value="AUR62020415-RA:cds"/>
    <property type="gene ID" value="AUR62020415"/>
</dbReference>
<comment type="similarity">
    <text evidence="1">Belongs to the 14-3-3 family.</text>
</comment>
<evidence type="ECO:0000313" key="5">
    <source>
        <dbReference type="Proteomes" id="UP000596660"/>
    </source>
</evidence>
<accession>A0A803LY64</accession>
<sequence length="245" mass="28510">MASSTERYNIIYLAKLASQAERYDDMIDAIKKLVKFNFELTAEERNLLSTAYKKVIEPKRESWKLLSTTEQKEDTIYKNELYMKCIQDYRNIVQSDLVNICYDVITLIDDHLLPFVSGTESSVFYLKMKADYYRYMAEIKTGDAKSLVAEESLRTYKEAMTIAVAQFSPIHSTRLGLALNFAVFYYEVSNSYQRAYRLAKEAFVNAMLELDNLGRRALSKDSKVILNLLRDNLLLWEGENDKRNL</sequence>
<dbReference type="SUPFAM" id="SSF48445">
    <property type="entry name" value="14-3-3 protein"/>
    <property type="match status" value="1"/>
</dbReference>
<dbReference type="Gramene" id="AUR62020415-RA">
    <property type="protein sequence ID" value="AUR62020415-RA:cds"/>
    <property type="gene ID" value="AUR62020415"/>
</dbReference>
<dbReference type="SMR" id="A0A803LY64"/>
<feature type="site" description="Interaction with phosphoserine on interacting protein" evidence="2">
    <location>
        <position position="60"/>
    </location>
</feature>
<feature type="domain" description="14-3-3" evidence="3">
    <location>
        <begin position="7"/>
        <end position="244"/>
    </location>
</feature>
<name>A0A803LY64_CHEQI</name>
<gene>
    <name evidence="4" type="primary">LOC110723620</name>
</gene>
<dbReference type="Proteomes" id="UP000596660">
    <property type="component" value="Unplaced"/>
</dbReference>
<evidence type="ECO:0000256" key="2">
    <source>
        <dbReference type="PIRSR" id="PIRSR000868-1"/>
    </source>
</evidence>
<evidence type="ECO:0000313" key="4">
    <source>
        <dbReference type="EnsemblPlants" id="AUR62020415-RA:cds"/>
    </source>
</evidence>
<dbReference type="InterPro" id="IPR000308">
    <property type="entry name" value="14-3-3"/>
</dbReference>
<dbReference type="PIRSF" id="PIRSF000868">
    <property type="entry name" value="14-3-3"/>
    <property type="match status" value="1"/>
</dbReference>
<dbReference type="InterPro" id="IPR023410">
    <property type="entry name" value="14-3-3_domain"/>
</dbReference>
<dbReference type="PANTHER" id="PTHR18860">
    <property type="entry name" value="14-3-3 PROTEIN"/>
    <property type="match status" value="1"/>
</dbReference>
<evidence type="ECO:0000256" key="1">
    <source>
        <dbReference type="ARBA" id="ARBA00006141"/>
    </source>
</evidence>
<dbReference type="Pfam" id="PF00244">
    <property type="entry name" value="14-3-3"/>
    <property type="match status" value="1"/>
</dbReference>
<dbReference type="Gene3D" id="1.20.190.20">
    <property type="entry name" value="14-3-3 domain"/>
    <property type="match status" value="1"/>
</dbReference>
<dbReference type="CDD" id="cd08774">
    <property type="entry name" value="14-3-3"/>
    <property type="match status" value="1"/>
</dbReference>
<dbReference type="SMART" id="SM00101">
    <property type="entry name" value="14_3_3"/>
    <property type="match status" value="1"/>
</dbReference>
<protein>
    <recommendedName>
        <fullName evidence="3">14-3-3 domain-containing protein</fullName>
    </recommendedName>
</protein>
<evidence type="ECO:0000259" key="3">
    <source>
        <dbReference type="SMART" id="SM00101"/>
    </source>
</evidence>
<reference evidence="4" key="2">
    <citation type="submission" date="2021-03" db="UniProtKB">
        <authorList>
            <consortium name="EnsemblPlants"/>
        </authorList>
    </citation>
    <scope>IDENTIFICATION</scope>
</reference>
<dbReference type="PRINTS" id="PR00305">
    <property type="entry name" value="1433ZETA"/>
</dbReference>
<reference evidence="4" key="1">
    <citation type="journal article" date="2017" name="Nature">
        <title>The genome of Chenopodium quinoa.</title>
        <authorList>
            <person name="Jarvis D.E."/>
            <person name="Ho Y.S."/>
            <person name="Lightfoot D.J."/>
            <person name="Schmoeckel S.M."/>
            <person name="Li B."/>
            <person name="Borm T.J.A."/>
            <person name="Ohyanagi H."/>
            <person name="Mineta K."/>
            <person name="Michell C.T."/>
            <person name="Saber N."/>
            <person name="Kharbatia N.M."/>
            <person name="Rupper R.R."/>
            <person name="Sharp A.R."/>
            <person name="Dally N."/>
            <person name="Boughton B.A."/>
            <person name="Woo Y.H."/>
            <person name="Gao G."/>
            <person name="Schijlen E.G.W.M."/>
            <person name="Guo X."/>
            <person name="Momin A.A."/>
            <person name="Negrao S."/>
            <person name="Al-Babili S."/>
            <person name="Gehring C."/>
            <person name="Roessner U."/>
            <person name="Jung C."/>
            <person name="Murphy K."/>
            <person name="Arold S.T."/>
            <person name="Gojobori T."/>
            <person name="van der Linden C.G."/>
            <person name="van Loo E.N."/>
            <person name="Jellen E.N."/>
            <person name="Maughan P.J."/>
            <person name="Tester M."/>
        </authorList>
    </citation>
    <scope>NUCLEOTIDE SEQUENCE [LARGE SCALE GENOMIC DNA]</scope>
    <source>
        <strain evidence="4">cv. PI 614886</strain>
    </source>
</reference>
<keyword evidence="5" id="KW-1185">Reference proteome</keyword>
<dbReference type="InterPro" id="IPR036815">
    <property type="entry name" value="14-3-3_dom_sf"/>
</dbReference>
<organism evidence="4 5">
    <name type="scientific">Chenopodium quinoa</name>
    <name type="common">Quinoa</name>
    <dbReference type="NCBI Taxonomy" id="63459"/>
    <lineage>
        <taxon>Eukaryota</taxon>
        <taxon>Viridiplantae</taxon>
        <taxon>Streptophyta</taxon>
        <taxon>Embryophyta</taxon>
        <taxon>Tracheophyta</taxon>
        <taxon>Spermatophyta</taxon>
        <taxon>Magnoliopsida</taxon>
        <taxon>eudicotyledons</taxon>
        <taxon>Gunneridae</taxon>
        <taxon>Pentapetalae</taxon>
        <taxon>Caryophyllales</taxon>
        <taxon>Chenopodiaceae</taxon>
        <taxon>Chenopodioideae</taxon>
        <taxon>Atripliceae</taxon>
        <taxon>Chenopodium</taxon>
    </lineage>
</organism>